<keyword evidence="3" id="KW-1185">Reference proteome</keyword>
<gene>
    <name evidence="2" type="ORF">SAMN02799615_02873</name>
</gene>
<dbReference type="RefSeq" id="WP_026635000.1">
    <property type="nucleotide sequence ID" value="NZ_FONH01000011.1"/>
</dbReference>
<evidence type="ECO:0000313" key="2">
    <source>
        <dbReference type="EMBL" id="SFF25364.1"/>
    </source>
</evidence>
<feature type="compositionally biased region" description="Low complexity" evidence="1">
    <location>
        <begin position="148"/>
        <end position="169"/>
    </location>
</feature>
<protein>
    <submittedName>
        <fullName evidence="2">Phage tail tape measure protein, lambda family</fullName>
    </submittedName>
</protein>
<reference evidence="3" key="1">
    <citation type="submission" date="2016-10" db="EMBL/GenBank/DDBJ databases">
        <authorList>
            <person name="Varghese N."/>
            <person name="Submissions S."/>
        </authorList>
    </citation>
    <scope>NUCLEOTIDE SEQUENCE [LARGE SCALE GENOMIC DNA]</scope>
    <source>
        <strain evidence="3">UNC178MFTsu3.1</strain>
    </source>
</reference>
<sequence>MADIDSNSLNNFVTALNKASKSLGDMQKAMDATTKSTQSAGKAADGAAKEASKEAAKPSETDKTVSAATQKIKDDFAKDVMAAFNADGKAARTARIKVRDDLYGSLKHGVADTTTAALGDAASTGYRGTNDYVLAFLRGYAKTPGAAPDKAAGAATGAKPGAADATADAGKTEGDIAKSTDFMVGLAEQAGERIRGSLGSMLFDTLDGNFKSVGKSFRTMLRQMAADIAASQISKLAGTALSWIGGAIGSMFGGGSTALPGYSPMAGGSAGNYAASIFFDGPMAAKGMALQSGMPLRAFARGGIVNSPTLFPMATGTGLMGEAGPEAIMPLARGPDGRLGVRGGRSSGGGGVNNQISITVNVGANGNAQSDTQAQSDDAGRQLASMVEGKVKEVMAREQRQGGILWRMQHA</sequence>
<organism evidence="2 3">
    <name type="scientific">Dyella marensis</name>
    <dbReference type="NCBI Taxonomy" id="500610"/>
    <lineage>
        <taxon>Bacteria</taxon>
        <taxon>Pseudomonadati</taxon>
        <taxon>Pseudomonadota</taxon>
        <taxon>Gammaproteobacteria</taxon>
        <taxon>Lysobacterales</taxon>
        <taxon>Rhodanobacteraceae</taxon>
        <taxon>Dyella</taxon>
    </lineage>
</organism>
<evidence type="ECO:0000313" key="3">
    <source>
        <dbReference type="Proteomes" id="UP000199477"/>
    </source>
</evidence>
<dbReference type="Proteomes" id="UP000199477">
    <property type="component" value="Unassembled WGS sequence"/>
</dbReference>
<proteinExistence type="predicted"/>
<dbReference type="STRING" id="500610.SAMN02799615_02873"/>
<accession>A0A1I2H5A6</accession>
<feature type="compositionally biased region" description="Basic and acidic residues" evidence="1">
    <location>
        <begin position="47"/>
        <end position="63"/>
    </location>
</feature>
<feature type="region of interest" description="Disordered" evidence="1">
    <location>
        <begin position="148"/>
        <end position="170"/>
    </location>
</feature>
<dbReference type="EMBL" id="FONH01000011">
    <property type="protein sequence ID" value="SFF25364.1"/>
    <property type="molecule type" value="Genomic_DNA"/>
</dbReference>
<dbReference type="AlphaFoldDB" id="A0A1I2H5A6"/>
<feature type="region of interest" description="Disordered" evidence="1">
    <location>
        <begin position="24"/>
        <end position="67"/>
    </location>
</feature>
<evidence type="ECO:0000256" key="1">
    <source>
        <dbReference type="SAM" id="MobiDB-lite"/>
    </source>
</evidence>
<name>A0A1I2H5A6_9GAMM</name>